<comment type="subcellular location">
    <subcellularLocation>
        <location evidence="1">Cell membrane</location>
        <topology evidence="1">Multi-pass membrane protein</topology>
    </subcellularLocation>
</comment>
<evidence type="ECO:0000313" key="8">
    <source>
        <dbReference type="Proteomes" id="UP001162834"/>
    </source>
</evidence>
<dbReference type="PANTHER" id="PTHR38601">
    <property type="entry name" value="HYDROGENASE-4 COMPONENT E"/>
    <property type="match status" value="1"/>
</dbReference>
<dbReference type="AlphaFoldDB" id="A0A9E7C0Q8"/>
<feature type="transmembrane region" description="Helical" evidence="6">
    <location>
        <begin position="164"/>
        <end position="184"/>
    </location>
</feature>
<feature type="transmembrane region" description="Helical" evidence="6">
    <location>
        <begin position="86"/>
        <end position="106"/>
    </location>
</feature>
<dbReference type="EMBL" id="CP087164">
    <property type="protein sequence ID" value="UGS35787.1"/>
    <property type="molecule type" value="Genomic_DNA"/>
</dbReference>
<proteinExistence type="predicted"/>
<keyword evidence="2" id="KW-1003">Cell membrane</keyword>
<evidence type="ECO:0000256" key="1">
    <source>
        <dbReference type="ARBA" id="ARBA00004651"/>
    </source>
</evidence>
<feature type="transmembrane region" description="Helical" evidence="6">
    <location>
        <begin position="51"/>
        <end position="74"/>
    </location>
</feature>
<dbReference type="Proteomes" id="UP001162834">
    <property type="component" value="Chromosome"/>
</dbReference>
<evidence type="ECO:0000313" key="7">
    <source>
        <dbReference type="EMBL" id="UGS35787.1"/>
    </source>
</evidence>
<organism evidence="7 8">
    <name type="scientific">Capillimicrobium parvum</name>
    <dbReference type="NCBI Taxonomy" id="2884022"/>
    <lineage>
        <taxon>Bacteria</taxon>
        <taxon>Bacillati</taxon>
        <taxon>Actinomycetota</taxon>
        <taxon>Thermoleophilia</taxon>
        <taxon>Solirubrobacterales</taxon>
        <taxon>Capillimicrobiaceae</taxon>
        <taxon>Capillimicrobium</taxon>
    </lineage>
</organism>
<gene>
    <name evidence="7" type="ORF">DSM104329_02182</name>
</gene>
<dbReference type="InterPro" id="IPR038730">
    <property type="entry name" value="HyfE-like"/>
</dbReference>
<name>A0A9E7C0Q8_9ACTN</name>
<evidence type="ECO:0008006" key="9">
    <source>
        <dbReference type="Google" id="ProtNLM"/>
    </source>
</evidence>
<evidence type="ECO:0000256" key="2">
    <source>
        <dbReference type="ARBA" id="ARBA00022475"/>
    </source>
</evidence>
<keyword evidence="5 6" id="KW-0472">Membrane</keyword>
<sequence length="205" mass="20589">MSSALVAAILLLGLAVIAVRRRSVAIALVAAQSLLLSLGALHLAAGRSTEFLVAALVLLTKAVALPALLAFVVLRTREPAPVTPAATALVRLAGGVAVALAGAALVPPLGLASARVEDAAVALVLVGISIVAARRPTLFQLLGLIVAENGLSLLAVGAHGGVPFAVELGALVDLVLVVTVAAAFTRRIHLELGTGNTELLRGLRD</sequence>
<reference evidence="7" key="1">
    <citation type="journal article" date="2022" name="Int. J. Syst. Evol. Microbiol.">
        <title>Pseudomonas aegrilactucae sp. nov. and Pseudomonas morbosilactucae sp. nov., pathogens causing bacterial rot of lettuce in Japan.</title>
        <authorList>
            <person name="Sawada H."/>
            <person name="Fujikawa T."/>
            <person name="Satou M."/>
        </authorList>
    </citation>
    <scope>NUCLEOTIDE SEQUENCE</scope>
    <source>
        <strain evidence="7">0166_1</strain>
    </source>
</reference>
<keyword evidence="3 6" id="KW-0812">Transmembrane</keyword>
<feature type="transmembrane region" description="Helical" evidence="6">
    <location>
        <begin position="112"/>
        <end position="131"/>
    </location>
</feature>
<dbReference type="PANTHER" id="PTHR38601:SF1">
    <property type="entry name" value="HYDROGENASE-4 COMPONENT E"/>
    <property type="match status" value="1"/>
</dbReference>
<accession>A0A9E7C0Q8</accession>
<keyword evidence="8" id="KW-1185">Reference proteome</keyword>
<evidence type="ECO:0000256" key="4">
    <source>
        <dbReference type="ARBA" id="ARBA00022989"/>
    </source>
</evidence>
<dbReference type="KEGG" id="sbae:DSM104329_02182"/>
<evidence type="ECO:0000256" key="3">
    <source>
        <dbReference type="ARBA" id="ARBA00022692"/>
    </source>
</evidence>
<keyword evidence="4 6" id="KW-1133">Transmembrane helix</keyword>
<protein>
    <recommendedName>
        <fullName evidence="9">Hydrogenase-4 component E</fullName>
    </recommendedName>
</protein>
<feature type="transmembrane region" description="Helical" evidence="6">
    <location>
        <begin position="138"/>
        <end position="158"/>
    </location>
</feature>
<evidence type="ECO:0000256" key="5">
    <source>
        <dbReference type="ARBA" id="ARBA00023136"/>
    </source>
</evidence>
<dbReference type="GO" id="GO:0005886">
    <property type="term" value="C:plasma membrane"/>
    <property type="evidence" value="ECO:0007669"/>
    <property type="project" value="UniProtKB-SubCell"/>
</dbReference>
<evidence type="ECO:0000256" key="6">
    <source>
        <dbReference type="SAM" id="Phobius"/>
    </source>
</evidence>
<dbReference type="RefSeq" id="WP_259315469.1">
    <property type="nucleotide sequence ID" value="NZ_CP087164.1"/>
</dbReference>